<organism evidence="2">
    <name type="scientific">hydrothermal vent metagenome</name>
    <dbReference type="NCBI Taxonomy" id="652676"/>
    <lineage>
        <taxon>unclassified sequences</taxon>
        <taxon>metagenomes</taxon>
        <taxon>ecological metagenomes</taxon>
    </lineage>
</organism>
<proteinExistence type="predicted"/>
<reference evidence="2" key="1">
    <citation type="submission" date="2018-06" db="EMBL/GenBank/DDBJ databases">
        <authorList>
            <person name="Zhirakovskaya E."/>
        </authorList>
    </citation>
    <scope>NUCLEOTIDE SEQUENCE</scope>
</reference>
<dbReference type="AlphaFoldDB" id="A0A3B0VGN4"/>
<gene>
    <name evidence="2" type="ORF">MNBD_CHLOROFLEXI01-4262</name>
</gene>
<feature type="transmembrane region" description="Helical" evidence="1">
    <location>
        <begin position="20"/>
        <end position="38"/>
    </location>
</feature>
<feature type="non-terminal residue" evidence="2">
    <location>
        <position position="100"/>
    </location>
</feature>
<keyword evidence="1" id="KW-0812">Transmembrane</keyword>
<protein>
    <submittedName>
        <fullName evidence="2">Uncharacterized protein</fullName>
    </submittedName>
</protein>
<keyword evidence="1" id="KW-0472">Membrane</keyword>
<name>A0A3B0VGN4_9ZZZZ</name>
<feature type="transmembrane region" description="Helical" evidence="1">
    <location>
        <begin position="76"/>
        <end position="96"/>
    </location>
</feature>
<sequence length="100" mass="11003">MRNLSVFLHFSDENDHSEPILLSVAALFVFSNAVALGLARDGRIDGSTLLGPLFWLIAQATAVFLLQKYAPNHDPYLLPIIGLLTGWGIVLQDRLAPDFL</sequence>
<evidence type="ECO:0000256" key="1">
    <source>
        <dbReference type="SAM" id="Phobius"/>
    </source>
</evidence>
<accession>A0A3B0VGN4</accession>
<feature type="transmembrane region" description="Helical" evidence="1">
    <location>
        <begin position="50"/>
        <end position="70"/>
    </location>
</feature>
<keyword evidence="1" id="KW-1133">Transmembrane helix</keyword>
<dbReference type="EMBL" id="UOEU01000940">
    <property type="protein sequence ID" value="VAW42695.1"/>
    <property type="molecule type" value="Genomic_DNA"/>
</dbReference>
<evidence type="ECO:0000313" key="2">
    <source>
        <dbReference type="EMBL" id="VAW42695.1"/>
    </source>
</evidence>